<evidence type="ECO:0000313" key="2">
    <source>
        <dbReference type="EMBL" id="CAG7827727.1"/>
    </source>
</evidence>
<reference evidence="2" key="1">
    <citation type="submission" date="2021-06" db="EMBL/GenBank/DDBJ databases">
        <authorList>
            <person name="Hodson N. C."/>
            <person name="Mongue J. A."/>
            <person name="Jaron S. K."/>
        </authorList>
    </citation>
    <scope>NUCLEOTIDE SEQUENCE</scope>
</reference>
<proteinExistence type="predicted"/>
<keyword evidence="3" id="KW-1185">Reference proteome</keyword>
<feature type="compositionally biased region" description="Polar residues" evidence="1">
    <location>
        <begin position="44"/>
        <end position="56"/>
    </location>
</feature>
<dbReference type="Proteomes" id="UP000708208">
    <property type="component" value="Unassembled WGS sequence"/>
</dbReference>
<organism evidence="2 3">
    <name type="scientific">Allacma fusca</name>
    <dbReference type="NCBI Taxonomy" id="39272"/>
    <lineage>
        <taxon>Eukaryota</taxon>
        <taxon>Metazoa</taxon>
        <taxon>Ecdysozoa</taxon>
        <taxon>Arthropoda</taxon>
        <taxon>Hexapoda</taxon>
        <taxon>Collembola</taxon>
        <taxon>Symphypleona</taxon>
        <taxon>Sminthuridae</taxon>
        <taxon>Allacma</taxon>
    </lineage>
</organism>
<name>A0A8J2PFM6_9HEXA</name>
<feature type="region of interest" description="Disordered" evidence="1">
    <location>
        <begin position="1"/>
        <end position="82"/>
    </location>
</feature>
<comment type="caution">
    <text evidence="2">The sequence shown here is derived from an EMBL/GenBank/DDBJ whole genome shotgun (WGS) entry which is preliminary data.</text>
</comment>
<dbReference type="EMBL" id="CAJVCH010544652">
    <property type="protein sequence ID" value="CAG7827727.1"/>
    <property type="molecule type" value="Genomic_DNA"/>
</dbReference>
<gene>
    <name evidence="2" type="ORF">AFUS01_LOCUS37695</name>
</gene>
<evidence type="ECO:0000256" key="1">
    <source>
        <dbReference type="SAM" id="MobiDB-lite"/>
    </source>
</evidence>
<protein>
    <submittedName>
        <fullName evidence="2">Uncharacterized protein</fullName>
    </submittedName>
</protein>
<sequence>MHRSQKQLGKSIGPKNNSEKASVPKTTRKKHRSPKQLEKCIGPKNNSEKASVTKTTPKMHLIQKQPKKNQRTVVNPKSAGFD</sequence>
<dbReference type="AlphaFoldDB" id="A0A8J2PFM6"/>
<accession>A0A8J2PFM6</accession>
<evidence type="ECO:0000313" key="3">
    <source>
        <dbReference type="Proteomes" id="UP000708208"/>
    </source>
</evidence>